<comment type="caution">
    <text evidence="1">The sequence shown here is derived from an EMBL/GenBank/DDBJ whole genome shotgun (WGS) entry which is preliminary data.</text>
</comment>
<proteinExistence type="predicted"/>
<evidence type="ECO:0000313" key="2">
    <source>
        <dbReference type="Proteomes" id="UP000197666"/>
    </source>
</evidence>
<evidence type="ECO:0000313" key="1">
    <source>
        <dbReference type="EMBL" id="TPR04543.1"/>
    </source>
</evidence>
<organism evidence="1 2">
    <name type="scientific">Aspergillus niger</name>
    <dbReference type="NCBI Taxonomy" id="5061"/>
    <lineage>
        <taxon>Eukaryota</taxon>
        <taxon>Fungi</taxon>
        <taxon>Dikarya</taxon>
        <taxon>Ascomycota</taxon>
        <taxon>Pezizomycotina</taxon>
        <taxon>Eurotiomycetes</taxon>
        <taxon>Eurotiomycetidae</taxon>
        <taxon>Eurotiales</taxon>
        <taxon>Aspergillaceae</taxon>
        <taxon>Aspergillus</taxon>
        <taxon>Aspergillus subgen. Circumdati</taxon>
    </lineage>
</organism>
<dbReference type="AlphaFoldDB" id="A0A254UF28"/>
<dbReference type="VEuPathDB" id="FungiDB:ASPNIDRAFT2_1178363"/>
<name>A0A254UF28_ASPNG</name>
<dbReference type="InterPro" id="IPR019268">
    <property type="entry name" value="DUF2278"/>
</dbReference>
<accession>A0A254UF28</accession>
<protein>
    <submittedName>
        <fullName evidence="1">Fungal specific transcription factor domain family protein</fullName>
    </submittedName>
</protein>
<sequence>MPVPHYGVWVCKAVDIYAEPPNVRTPHIYLQFNDNSSGTREAAINVEGSGQESRLVYKLPNELPSAVTDKLKDLKLGFYLLQDFDTDGNLDRHRHHHLHYRHQRLRHTDLQGLDYQRTEGLVNILGGTLLEYDKEGPNNDLKDELVPLLEKAKKEKDTTTVYIFGSSYGSGIHNIHMNQGSHPKYDNGIYSDGALLFKFGENWKGVFLAFASQMLPTDYNGLAEPNSESLAQSIMGT</sequence>
<dbReference type="Pfam" id="PF10042">
    <property type="entry name" value="DUF2278"/>
    <property type="match status" value="1"/>
</dbReference>
<gene>
    <name evidence="1" type="ORF">CAN33_0030260</name>
</gene>
<dbReference type="EMBL" id="NKJJ02000002">
    <property type="protein sequence ID" value="TPR04543.1"/>
    <property type="molecule type" value="Genomic_DNA"/>
</dbReference>
<reference evidence="2" key="1">
    <citation type="submission" date="2018-10" db="EMBL/GenBank/DDBJ databases">
        <title>FDA dAtabase for Regulatory Grade micrObial Sequences (FDA-ARGOS): Supporting development and validation of Infectious Disease Dx tests.</title>
        <authorList>
            <person name="Kerrigan L."/>
            <person name="Tallon L."/>
            <person name="Sadzewicz L."/>
            <person name="Sengamalay N."/>
            <person name="Ott S."/>
            <person name="Godinez A."/>
            <person name="Nagaraj S."/>
            <person name="Vavikolanu K."/>
            <person name="Nadendla S."/>
            <person name="George J."/>
            <person name="Sichtig H."/>
        </authorList>
    </citation>
    <scope>NUCLEOTIDE SEQUENCE [LARGE SCALE GENOMIC DNA]</scope>
    <source>
        <strain evidence="2">FDAARGOS_311</strain>
    </source>
</reference>
<dbReference type="VEuPathDB" id="FungiDB:M747DRAFT_356526"/>
<dbReference type="Proteomes" id="UP000197666">
    <property type="component" value="Unassembled WGS sequence"/>
</dbReference>
<dbReference type="VEuPathDB" id="FungiDB:ATCC64974_90060"/>
<dbReference type="VEuPathDB" id="FungiDB:An11g08790"/>